<dbReference type="PANTHER" id="PTHR18964:SF149">
    <property type="entry name" value="BIFUNCTIONAL UDP-N-ACETYLGLUCOSAMINE 2-EPIMERASE_N-ACETYLMANNOSAMINE KINASE"/>
    <property type="match status" value="1"/>
</dbReference>
<dbReference type="InterPro" id="IPR043129">
    <property type="entry name" value="ATPase_NBD"/>
</dbReference>
<name>A0ABW4D0Q3_9LACO</name>
<gene>
    <name evidence="4" type="ORF">ACFQ5K_09985</name>
</gene>
<dbReference type="InterPro" id="IPR036390">
    <property type="entry name" value="WH_DNA-bd_sf"/>
</dbReference>
<dbReference type="Pfam" id="PF13412">
    <property type="entry name" value="HTH_24"/>
    <property type="match status" value="1"/>
</dbReference>
<dbReference type="RefSeq" id="WP_125756150.1">
    <property type="nucleotide sequence ID" value="NZ_JBHTOK010000073.1"/>
</dbReference>
<sequence length="395" mass="41923">MASDSSVSNKVKILNAIRATSGITRVELSKESKLTLPSVNSIVRKLEKVNLVKEAGKAASTGGKPASVVAFDGSHYHVLGIDIGTTHLTFSVVDLEGRIIYKELVGTPKDDADIVNDIVEISRKIVGQFTTAHHRLLGIGVGAAGIVDISTGNILLSPNMPYFTTNIVEALKQAIPDLPIKIQNITKCMALAELNFDNQSDAQSFVCINLGHGIGSATVLQGQLYEGSFRGLSEMGHTVIKPHGPLCSCGNHGCLEAVSSSRAIIRDVKAALDDGAQSSLKRDEELDGKKIFEAAIAGDSLASKVTQEDLYYLGVSIGNVINFIDPEEIILEGGMTNSADYLLGILAPVVKDNQLSPSNSPRLRISRLGDDAGVIGAACLIMNRVFNTGDVDMID</sequence>
<keyword evidence="3" id="KW-0119">Carbohydrate metabolism</keyword>
<dbReference type="Gene3D" id="1.10.10.10">
    <property type="entry name" value="Winged helix-like DNA-binding domain superfamily/Winged helix DNA-binding domain"/>
    <property type="match status" value="1"/>
</dbReference>
<comment type="function">
    <text evidence="1">Transcriptional repressor of xylose-utilizing enzymes.</text>
</comment>
<protein>
    <submittedName>
        <fullName evidence="4">ROK family transcriptional regulator</fullName>
    </submittedName>
</protein>
<evidence type="ECO:0000313" key="5">
    <source>
        <dbReference type="Proteomes" id="UP001597212"/>
    </source>
</evidence>
<proteinExistence type="inferred from homology"/>
<dbReference type="InterPro" id="IPR036388">
    <property type="entry name" value="WH-like_DNA-bd_sf"/>
</dbReference>
<dbReference type="InterPro" id="IPR000600">
    <property type="entry name" value="ROK"/>
</dbReference>
<evidence type="ECO:0000256" key="2">
    <source>
        <dbReference type="ARBA" id="ARBA00006479"/>
    </source>
</evidence>
<evidence type="ECO:0000256" key="3">
    <source>
        <dbReference type="ARBA" id="ARBA00022629"/>
    </source>
</evidence>
<dbReference type="Proteomes" id="UP001597212">
    <property type="component" value="Unassembled WGS sequence"/>
</dbReference>
<dbReference type="SUPFAM" id="SSF53067">
    <property type="entry name" value="Actin-like ATPase domain"/>
    <property type="match status" value="1"/>
</dbReference>
<dbReference type="EMBL" id="JBHTOK010000073">
    <property type="protein sequence ID" value="MFD1441703.1"/>
    <property type="molecule type" value="Genomic_DNA"/>
</dbReference>
<evidence type="ECO:0000256" key="1">
    <source>
        <dbReference type="ARBA" id="ARBA00002486"/>
    </source>
</evidence>
<comment type="caution">
    <text evidence="4">The sequence shown here is derived from an EMBL/GenBank/DDBJ whole genome shotgun (WGS) entry which is preliminary data.</text>
</comment>
<keyword evidence="5" id="KW-1185">Reference proteome</keyword>
<dbReference type="Gene3D" id="3.30.420.40">
    <property type="match status" value="2"/>
</dbReference>
<accession>A0ABW4D0Q3</accession>
<comment type="similarity">
    <text evidence="2">Belongs to the ROK (NagC/XylR) family.</text>
</comment>
<reference evidence="5" key="1">
    <citation type="journal article" date="2019" name="Int. J. Syst. Evol. Microbiol.">
        <title>The Global Catalogue of Microorganisms (GCM) 10K type strain sequencing project: providing services to taxonomists for standard genome sequencing and annotation.</title>
        <authorList>
            <consortium name="The Broad Institute Genomics Platform"/>
            <consortium name="The Broad Institute Genome Sequencing Center for Infectious Disease"/>
            <person name="Wu L."/>
            <person name="Ma J."/>
        </authorList>
    </citation>
    <scope>NUCLEOTIDE SEQUENCE [LARGE SCALE GENOMIC DNA]</scope>
    <source>
        <strain evidence="5">CCM 8912</strain>
    </source>
</reference>
<dbReference type="PANTHER" id="PTHR18964">
    <property type="entry name" value="ROK (REPRESSOR, ORF, KINASE) FAMILY"/>
    <property type="match status" value="1"/>
</dbReference>
<evidence type="ECO:0000313" key="4">
    <source>
        <dbReference type="EMBL" id="MFD1441703.1"/>
    </source>
</evidence>
<dbReference type="Pfam" id="PF00480">
    <property type="entry name" value="ROK"/>
    <property type="match status" value="1"/>
</dbReference>
<dbReference type="SUPFAM" id="SSF46785">
    <property type="entry name" value="Winged helix' DNA-binding domain"/>
    <property type="match status" value="1"/>
</dbReference>
<organism evidence="4 5">
    <name type="scientific">Lacticaseibacillus hegangensis</name>
    <dbReference type="NCBI Taxonomy" id="2486010"/>
    <lineage>
        <taxon>Bacteria</taxon>
        <taxon>Bacillati</taxon>
        <taxon>Bacillota</taxon>
        <taxon>Bacilli</taxon>
        <taxon>Lactobacillales</taxon>
        <taxon>Lactobacillaceae</taxon>
        <taxon>Lacticaseibacillus</taxon>
    </lineage>
</organism>
<keyword evidence="3" id="KW-0859">Xylose metabolism</keyword>